<evidence type="ECO:0000256" key="1">
    <source>
        <dbReference type="SAM" id="MobiDB-lite"/>
    </source>
</evidence>
<dbReference type="Proteomes" id="UP000267821">
    <property type="component" value="Unassembled WGS sequence"/>
</dbReference>
<accession>A0A3N4LAM3</accession>
<gene>
    <name evidence="2" type="ORF">L211DRAFT_842410</name>
</gene>
<name>A0A3N4LAM3_9PEZI</name>
<evidence type="ECO:0000313" key="2">
    <source>
        <dbReference type="EMBL" id="RPB19696.1"/>
    </source>
</evidence>
<feature type="region of interest" description="Disordered" evidence="1">
    <location>
        <begin position="126"/>
        <end position="156"/>
    </location>
</feature>
<organism evidence="2 3">
    <name type="scientific">Terfezia boudieri ATCC MYA-4762</name>
    <dbReference type="NCBI Taxonomy" id="1051890"/>
    <lineage>
        <taxon>Eukaryota</taxon>
        <taxon>Fungi</taxon>
        <taxon>Dikarya</taxon>
        <taxon>Ascomycota</taxon>
        <taxon>Pezizomycotina</taxon>
        <taxon>Pezizomycetes</taxon>
        <taxon>Pezizales</taxon>
        <taxon>Pezizaceae</taxon>
        <taxon>Terfezia</taxon>
    </lineage>
</organism>
<dbReference type="OrthoDB" id="10350506at2759"/>
<keyword evidence="3" id="KW-1185">Reference proteome</keyword>
<evidence type="ECO:0000313" key="3">
    <source>
        <dbReference type="Proteomes" id="UP000267821"/>
    </source>
</evidence>
<dbReference type="AlphaFoldDB" id="A0A3N4LAM3"/>
<dbReference type="EMBL" id="ML121585">
    <property type="protein sequence ID" value="RPB19696.1"/>
    <property type="molecule type" value="Genomic_DNA"/>
</dbReference>
<feature type="compositionally biased region" description="Polar residues" evidence="1">
    <location>
        <begin position="129"/>
        <end position="156"/>
    </location>
</feature>
<dbReference type="InParanoid" id="A0A3N4LAM3"/>
<proteinExistence type="predicted"/>
<protein>
    <submittedName>
        <fullName evidence="2">Uncharacterized protein</fullName>
    </submittedName>
</protein>
<reference evidence="2 3" key="1">
    <citation type="journal article" date="2018" name="Nat. Ecol. Evol.">
        <title>Pezizomycetes genomes reveal the molecular basis of ectomycorrhizal truffle lifestyle.</title>
        <authorList>
            <person name="Murat C."/>
            <person name="Payen T."/>
            <person name="Noel B."/>
            <person name="Kuo A."/>
            <person name="Morin E."/>
            <person name="Chen J."/>
            <person name="Kohler A."/>
            <person name="Krizsan K."/>
            <person name="Balestrini R."/>
            <person name="Da Silva C."/>
            <person name="Montanini B."/>
            <person name="Hainaut M."/>
            <person name="Levati E."/>
            <person name="Barry K.W."/>
            <person name="Belfiori B."/>
            <person name="Cichocki N."/>
            <person name="Clum A."/>
            <person name="Dockter R.B."/>
            <person name="Fauchery L."/>
            <person name="Guy J."/>
            <person name="Iotti M."/>
            <person name="Le Tacon F."/>
            <person name="Lindquist E.A."/>
            <person name="Lipzen A."/>
            <person name="Malagnac F."/>
            <person name="Mello A."/>
            <person name="Molinier V."/>
            <person name="Miyauchi S."/>
            <person name="Poulain J."/>
            <person name="Riccioni C."/>
            <person name="Rubini A."/>
            <person name="Sitrit Y."/>
            <person name="Splivallo R."/>
            <person name="Traeger S."/>
            <person name="Wang M."/>
            <person name="Zifcakova L."/>
            <person name="Wipf D."/>
            <person name="Zambonelli A."/>
            <person name="Paolocci F."/>
            <person name="Nowrousian M."/>
            <person name="Ottonello S."/>
            <person name="Baldrian P."/>
            <person name="Spatafora J.W."/>
            <person name="Henrissat B."/>
            <person name="Nagy L.G."/>
            <person name="Aury J.M."/>
            <person name="Wincker P."/>
            <person name="Grigoriev I.V."/>
            <person name="Bonfante P."/>
            <person name="Martin F.M."/>
        </authorList>
    </citation>
    <scope>NUCLEOTIDE SEQUENCE [LARGE SCALE GENOMIC DNA]</scope>
    <source>
        <strain evidence="2 3">ATCC MYA-4762</strain>
    </source>
</reference>
<sequence>MVQIGRGTYRVERRHLDDPLKPYLAPIRVDLPSFHIAIEYSAEQLPILPPVVIHYPNGTGACSTYSGVYISPKAFAISEWKLEASTETSHMGPISDDIKVVKKRKRGKAEKPEKSEKKVIVREPRRPRTNSVTTKRVKSCTSEVSPKPSTATELSLQGQLEPTVKLEPVEHKHHFIPAPIKIFQHTTVMKEEP</sequence>